<dbReference type="KEGG" id="llh:I41_29670"/>
<gene>
    <name evidence="4" type="ORF">I41_29670</name>
</gene>
<evidence type="ECO:0000313" key="4">
    <source>
        <dbReference type="EMBL" id="QDT73776.1"/>
    </source>
</evidence>
<feature type="domain" description="Gamma-glutamylcyclotransferase AIG2-like" evidence="3">
    <location>
        <begin position="3"/>
        <end position="115"/>
    </location>
</feature>
<evidence type="ECO:0000256" key="2">
    <source>
        <dbReference type="ARBA" id="ARBA00030602"/>
    </source>
</evidence>
<dbReference type="AlphaFoldDB" id="A0A517TZI1"/>
<keyword evidence="1" id="KW-0808">Transferase</keyword>
<sequence length="133" mass="15423">MNLFAYGTLMFPEIWERVVGDEFRAAPATVRGMAVYRAAGQLFPVMVASESTECAAGIVVFDLSPRVFETLDAYESDFYERIELHVELDDGRMLAAQTYLLPDRLRDVASDERWTAEWFRREALERYLRQNGW</sequence>
<proteinExistence type="predicted"/>
<organism evidence="4 5">
    <name type="scientific">Lacipirellula limnantheis</name>
    <dbReference type="NCBI Taxonomy" id="2528024"/>
    <lineage>
        <taxon>Bacteria</taxon>
        <taxon>Pseudomonadati</taxon>
        <taxon>Planctomycetota</taxon>
        <taxon>Planctomycetia</taxon>
        <taxon>Pirellulales</taxon>
        <taxon>Lacipirellulaceae</taxon>
        <taxon>Lacipirellula</taxon>
    </lineage>
</organism>
<evidence type="ECO:0000256" key="1">
    <source>
        <dbReference type="ARBA" id="ARBA00022679"/>
    </source>
</evidence>
<name>A0A517TZI1_9BACT</name>
<protein>
    <recommendedName>
        <fullName evidence="2">Putative gamma-glutamylcyclotransferase</fullName>
    </recommendedName>
</protein>
<dbReference type="PANTHER" id="PTHR31544:SF2">
    <property type="entry name" value="AIG2-LIKE PROTEIN D"/>
    <property type="match status" value="1"/>
</dbReference>
<dbReference type="OrthoDB" id="279154at2"/>
<dbReference type="Pfam" id="PF06094">
    <property type="entry name" value="GGACT"/>
    <property type="match status" value="1"/>
</dbReference>
<dbReference type="InterPro" id="IPR009288">
    <property type="entry name" value="AIG2-like_dom"/>
</dbReference>
<dbReference type="InterPro" id="IPR045038">
    <property type="entry name" value="AIG2-like"/>
</dbReference>
<evidence type="ECO:0000259" key="3">
    <source>
        <dbReference type="Pfam" id="PF06094"/>
    </source>
</evidence>
<dbReference type="SUPFAM" id="SSF110857">
    <property type="entry name" value="Gamma-glutamyl cyclotransferase-like"/>
    <property type="match status" value="1"/>
</dbReference>
<dbReference type="InterPro" id="IPR013024">
    <property type="entry name" value="GGCT-like"/>
</dbReference>
<dbReference type="GO" id="GO:0016740">
    <property type="term" value="F:transferase activity"/>
    <property type="evidence" value="ECO:0007669"/>
    <property type="project" value="UniProtKB-KW"/>
</dbReference>
<keyword evidence="5" id="KW-1185">Reference proteome</keyword>
<accession>A0A517TZI1</accession>
<dbReference type="Gene3D" id="3.10.490.10">
    <property type="entry name" value="Gamma-glutamyl cyclotransferase-like"/>
    <property type="match status" value="1"/>
</dbReference>
<reference evidence="4 5" key="1">
    <citation type="submission" date="2019-02" db="EMBL/GenBank/DDBJ databases">
        <title>Deep-cultivation of Planctomycetes and their phenomic and genomic characterization uncovers novel biology.</title>
        <authorList>
            <person name="Wiegand S."/>
            <person name="Jogler M."/>
            <person name="Boedeker C."/>
            <person name="Pinto D."/>
            <person name="Vollmers J."/>
            <person name="Rivas-Marin E."/>
            <person name="Kohn T."/>
            <person name="Peeters S.H."/>
            <person name="Heuer A."/>
            <person name="Rast P."/>
            <person name="Oberbeckmann S."/>
            <person name="Bunk B."/>
            <person name="Jeske O."/>
            <person name="Meyerdierks A."/>
            <person name="Storesund J.E."/>
            <person name="Kallscheuer N."/>
            <person name="Luecker S."/>
            <person name="Lage O.M."/>
            <person name="Pohl T."/>
            <person name="Merkel B.J."/>
            <person name="Hornburger P."/>
            <person name="Mueller R.-W."/>
            <person name="Bruemmer F."/>
            <person name="Labrenz M."/>
            <person name="Spormann A.M."/>
            <person name="Op den Camp H."/>
            <person name="Overmann J."/>
            <person name="Amann R."/>
            <person name="Jetten M.S.M."/>
            <person name="Mascher T."/>
            <person name="Medema M.H."/>
            <person name="Devos D.P."/>
            <person name="Kaster A.-K."/>
            <person name="Ovreas L."/>
            <person name="Rohde M."/>
            <person name="Galperin M.Y."/>
            <person name="Jogler C."/>
        </authorList>
    </citation>
    <scope>NUCLEOTIDE SEQUENCE [LARGE SCALE GENOMIC DNA]</scope>
    <source>
        <strain evidence="4 5">I41</strain>
    </source>
</reference>
<dbReference type="CDD" id="cd06661">
    <property type="entry name" value="GGCT_like"/>
    <property type="match status" value="1"/>
</dbReference>
<dbReference type="PANTHER" id="PTHR31544">
    <property type="entry name" value="AIG2-LIKE PROTEIN D"/>
    <property type="match status" value="1"/>
</dbReference>
<dbReference type="InterPro" id="IPR036568">
    <property type="entry name" value="GGCT-like_sf"/>
</dbReference>
<dbReference type="RefSeq" id="WP_145433386.1">
    <property type="nucleotide sequence ID" value="NZ_CP036339.1"/>
</dbReference>
<dbReference type="EMBL" id="CP036339">
    <property type="protein sequence ID" value="QDT73776.1"/>
    <property type="molecule type" value="Genomic_DNA"/>
</dbReference>
<dbReference type="Proteomes" id="UP000317909">
    <property type="component" value="Chromosome"/>
</dbReference>
<evidence type="ECO:0000313" key="5">
    <source>
        <dbReference type="Proteomes" id="UP000317909"/>
    </source>
</evidence>